<evidence type="ECO:0000313" key="1">
    <source>
        <dbReference type="EMBL" id="CAG6592286.1"/>
    </source>
</evidence>
<reference evidence="1" key="1">
    <citation type="submission" date="2021-05" db="EMBL/GenBank/DDBJ databases">
        <authorList>
            <person name="Alioto T."/>
            <person name="Alioto T."/>
            <person name="Gomez Garrido J."/>
        </authorList>
    </citation>
    <scope>NUCLEOTIDE SEQUENCE</scope>
</reference>
<name>A0A8D8KLG2_CULPI</name>
<organism evidence="1">
    <name type="scientific">Culex pipiens</name>
    <name type="common">House mosquito</name>
    <dbReference type="NCBI Taxonomy" id="7175"/>
    <lineage>
        <taxon>Eukaryota</taxon>
        <taxon>Metazoa</taxon>
        <taxon>Ecdysozoa</taxon>
        <taxon>Arthropoda</taxon>
        <taxon>Hexapoda</taxon>
        <taxon>Insecta</taxon>
        <taxon>Pterygota</taxon>
        <taxon>Neoptera</taxon>
        <taxon>Endopterygota</taxon>
        <taxon>Diptera</taxon>
        <taxon>Nematocera</taxon>
        <taxon>Culicoidea</taxon>
        <taxon>Culicidae</taxon>
        <taxon>Culicinae</taxon>
        <taxon>Culicini</taxon>
        <taxon>Culex</taxon>
        <taxon>Culex</taxon>
    </lineage>
</organism>
<protein>
    <submittedName>
        <fullName evidence="1">(northern house mosquito) hypothetical protein</fullName>
    </submittedName>
</protein>
<accession>A0A8D8KLG2</accession>
<dbReference type="EMBL" id="HBUE01222304">
    <property type="protein sequence ID" value="CAG6540219.1"/>
    <property type="molecule type" value="Transcribed_RNA"/>
</dbReference>
<dbReference type="AlphaFoldDB" id="A0A8D8KLG2"/>
<proteinExistence type="predicted"/>
<sequence length="165" mass="17860">MYFIRPFQKQHVNNIDSASGGDFRKLHACQILGLITNAETSVLGFQLGAVTHQEPQVLGQQAWQILLIDDLLGARPRGLYPALEAQFHPEPEGIWRFAASQLCVQVVQQGSALVGVDSGADGRAVERTADLRGVWERVVTGAKLERVDAALGQAGRELFGDLDGG</sequence>
<dbReference type="EMBL" id="HBUE01328971">
    <property type="protein sequence ID" value="CAG6592286.1"/>
    <property type="molecule type" value="Transcribed_RNA"/>
</dbReference>